<accession>A0A0A9YH43</accession>
<dbReference type="GO" id="GO:0005737">
    <property type="term" value="C:cytoplasm"/>
    <property type="evidence" value="ECO:0007669"/>
    <property type="project" value="UniProtKB-SubCell"/>
</dbReference>
<name>A0A0A9YH43_LYGHE</name>
<reference evidence="7" key="2">
    <citation type="submission" date="2014-07" db="EMBL/GenBank/DDBJ databases">
        <authorList>
            <person name="Hull J."/>
        </authorList>
    </citation>
    <scope>NUCLEOTIDE SEQUENCE</scope>
</reference>
<reference evidence="7" key="1">
    <citation type="journal article" date="2014" name="PLoS ONE">
        <title>Transcriptome-Based Identification of ABC Transporters in the Western Tarnished Plant Bug Lygus hesperus.</title>
        <authorList>
            <person name="Hull J.J."/>
            <person name="Chaney K."/>
            <person name="Geib S.M."/>
            <person name="Fabrick J.A."/>
            <person name="Brent C.S."/>
            <person name="Walsh D."/>
            <person name="Lavine L.C."/>
        </authorList>
    </citation>
    <scope>NUCLEOTIDE SEQUENCE</scope>
</reference>
<dbReference type="EMBL" id="GBHO01013186">
    <property type="protein sequence ID" value="JAG30418.1"/>
    <property type="molecule type" value="Transcribed_RNA"/>
</dbReference>
<evidence type="ECO:0000256" key="4">
    <source>
        <dbReference type="ARBA" id="ARBA00048018"/>
    </source>
</evidence>
<keyword evidence="5" id="KW-0694">RNA-binding</keyword>
<keyword evidence="5" id="KW-0963">Cytoplasm</keyword>
<dbReference type="EC" id="3.1.1.96" evidence="2 5"/>
<proteinExistence type="inferred from homology"/>
<keyword evidence="5" id="KW-0820">tRNA-binding</keyword>
<evidence type="ECO:0000256" key="3">
    <source>
        <dbReference type="ARBA" id="ARBA00047676"/>
    </source>
</evidence>
<comment type="catalytic activity">
    <reaction evidence="3">
        <text>glycyl-tRNA(Ala) + H2O = tRNA(Ala) + glycine + H(+)</text>
        <dbReference type="Rhea" id="RHEA:53744"/>
        <dbReference type="Rhea" id="RHEA-COMP:9657"/>
        <dbReference type="Rhea" id="RHEA-COMP:13640"/>
        <dbReference type="ChEBI" id="CHEBI:15377"/>
        <dbReference type="ChEBI" id="CHEBI:15378"/>
        <dbReference type="ChEBI" id="CHEBI:57305"/>
        <dbReference type="ChEBI" id="CHEBI:78442"/>
        <dbReference type="ChEBI" id="CHEBI:78522"/>
        <dbReference type="EC" id="3.1.1.96"/>
    </reaction>
</comment>
<dbReference type="AlphaFoldDB" id="A0A0A9YH43"/>
<dbReference type="Gene3D" id="3.50.80.10">
    <property type="entry name" value="D-tyrosyl-tRNA(Tyr) deacylase"/>
    <property type="match status" value="1"/>
</dbReference>
<dbReference type="NCBIfam" id="TIGR00256">
    <property type="entry name" value="D-aminoacyl-tRNA deacylase"/>
    <property type="match status" value="1"/>
</dbReference>
<evidence type="ECO:0000256" key="5">
    <source>
        <dbReference type="RuleBase" id="RU003470"/>
    </source>
</evidence>
<protein>
    <recommendedName>
        <fullName evidence="2 5">D-aminoacyl-tRNA deacylase</fullName>
        <ecNumber evidence="2 5">3.1.1.96</ecNumber>
    </recommendedName>
</protein>
<evidence type="ECO:0000313" key="8">
    <source>
        <dbReference type="EMBL" id="JAG30419.1"/>
    </source>
</evidence>
<dbReference type="PANTHER" id="PTHR10472:SF5">
    <property type="entry name" value="D-AMINOACYL-TRNA DEACYLASE 1"/>
    <property type="match status" value="1"/>
</dbReference>
<organism evidence="7">
    <name type="scientific">Lygus hesperus</name>
    <name type="common">Western plant bug</name>
    <dbReference type="NCBI Taxonomy" id="30085"/>
    <lineage>
        <taxon>Eukaryota</taxon>
        <taxon>Metazoa</taxon>
        <taxon>Ecdysozoa</taxon>
        <taxon>Arthropoda</taxon>
        <taxon>Hexapoda</taxon>
        <taxon>Insecta</taxon>
        <taxon>Pterygota</taxon>
        <taxon>Neoptera</taxon>
        <taxon>Paraneoptera</taxon>
        <taxon>Hemiptera</taxon>
        <taxon>Heteroptera</taxon>
        <taxon>Panheteroptera</taxon>
        <taxon>Cimicomorpha</taxon>
        <taxon>Miridae</taxon>
        <taxon>Mirini</taxon>
        <taxon>Lygus</taxon>
    </lineage>
</organism>
<comment type="catalytic activity">
    <reaction evidence="4">
        <text>a D-aminoacyl-tRNA + H2O = a tRNA + a D-alpha-amino acid + H(+)</text>
        <dbReference type="Rhea" id="RHEA:13953"/>
        <dbReference type="Rhea" id="RHEA-COMP:10123"/>
        <dbReference type="Rhea" id="RHEA-COMP:10124"/>
        <dbReference type="ChEBI" id="CHEBI:15377"/>
        <dbReference type="ChEBI" id="CHEBI:15378"/>
        <dbReference type="ChEBI" id="CHEBI:59871"/>
        <dbReference type="ChEBI" id="CHEBI:78442"/>
        <dbReference type="ChEBI" id="CHEBI:79333"/>
        <dbReference type="EC" id="3.1.1.96"/>
    </reaction>
</comment>
<feature type="region of interest" description="Disordered" evidence="6">
    <location>
        <begin position="149"/>
        <end position="169"/>
    </location>
</feature>
<dbReference type="InterPro" id="IPR023509">
    <property type="entry name" value="DTD-like_sf"/>
</dbReference>
<dbReference type="GO" id="GO:0051500">
    <property type="term" value="F:D-tyrosyl-tRNA(Tyr) deacylase activity"/>
    <property type="evidence" value="ECO:0007669"/>
    <property type="project" value="TreeGrafter"/>
</dbReference>
<dbReference type="SUPFAM" id="SSF69500">
    <property type="entry name" value="DTD-like"/>
    <property type="match status" value="1"/>
</dbReference>
<dbReference type="InterPro" id="IPR003732">
    <property type="entry name" value="Daa-tRNA_deacyls_DTD"/>
</dbReference>
<evidence type="ECO:0000256" key="1">
    <source>
        <dbReference type="ARBA" id="ARBA00009673"/>
    </source>
</evidence>
<evidence type="ECO:0000256" key="2">
    <source>
        <dbReference type="ARBA" id="ARBA00013056"/>
    </source>
</evidence>
<dbReference type="EMBL" id="GBHO01013185">
    <property type="protein sequence ID" value="JAG30419.1"/>
    <property type="molecule type" value="Transcribed_RNA"/>
</dbReference>
<gene>
    <name evidence="7" type="primary">DTD1_1</name>
    <name evidence="8" type="synonym">DTD1_0</name>
    <name evidence="8" type="ORF">CM83_14360</name>
    <name evidence="7" type="ORF">CM83_14361</name>
</gene>
<comment type="subcellular location">
    <subcellularLocation>
        <location evidence="5">Cytoplasm</location>
    </subcellularLocation>
</comment>
<dbReference type="Pfam" id="PF02580">
    <property type="entry name" value="Tyr_Deacylase"/>
    <property type="match status" value="1"/>
</dbReference>
<dbReference type="PANTHER" id="PTHR10472">
    <property type="entry name" value="D-TYROSYL-TRNA TYR DEACYLASE"/>
    <property type="match status" value="1"/>
</dbReference>
<dbReference type="FunFam" id="3.50.80.10:FF:000001">
    <property type="entry name" value="D-aminoacyl-tRNA deacylase"/>
    <property type="match status" value="1"/>
</dbReference>
<dbReference type="GO" id="GO:0000049">
    <property type="term" value="F:tRNA binding"/>
    <property type="evidence" value="ECO:0007669"/>
    <property type="project" value="UniProtKB-KW"/>
</dbReference>
<sequence>MRALIQRVISADASYVNGEIISSIGKGLCVLIGISKDDTRKDIEYIVRKILSLRLFEDGEPGGRNFNKSVKDRHLEILCLSQITLYHALKGNKLDFHNAMAPAQSKAFYQEFLQEMRSQYDPDLVKEGAFGEHLVIGIKNDGPVTVMLESPKSAGSSDREEQTVPDVDG</sequence>
<keyword evidence="5" id="KW-0378">Hydrolase</keyword>
<evidence type="ECO:0000313" key="7">
    <source>
        <dbReference type="EMBL" id="JAG30418.1"/>
    </source>
</evidence>
<comment type="similarity">
    <text evidence="1 5">Belongs to the DTD family.</text>
</comment>
<evidence type="ECO:0000256" key="6">
    <source>
        <dbReference type="SAM" id="MobiDB-lite"/>
    </source>
</evidence>